<evidence type="ECO:0000256" key="4">
    <source>
        <dbReference type="PROSITE-ProRule" id="PRU01052"/>
    </source>
</evidence>
<dbReference type="SUPFAM" id="SSF48340">
    <property type="entry name" value="Interferon-induced guanylate-binding protein 1 (GBP1), C-terminal domain"/>
    <property type="match status" value="1"/>
</dbReference>
<dbReference type="Gene3D" id="1.20.1000.10">
    <property type="entry name" value="Guanylate-binding protein, C-terminal domain"/>
    <property type="match status" value="1"/>
</dbReference>
<comment type="caution">
    <text evidence="8">The sequence shown here is derived from an EMBL/GenBank/DDBJ whole genome shotgun (WGS) entry which is preliminary data.</text>
</comment>
<evidence type="ECO:0000256" key="1">
    <source>
        <dbReference type="ARBA" id="ARBA00022741"/>
    </source>
</evidence>
<evidence type="ECO:0000256" key="5">
    <source>
        <dbReference type="SAM" id="Coils"/>
    </source>
</evidence>
<feature type="coiled-coil region" evidence="5">
    <location>
        <begin position="600"/>
        <end position="627"/>
    </location>
</feature>
<keyword evidence="1" id="KW-0547">Nucleotide-binding</keyword>
<keyword evidence="2" id="KW-0378">Hydrolase</keyword>
<dbReference type="Gene3D" id="3.40.50.300">
    <property type="entry name" value="P-loop containing nucleotide triphosphate hydrolases"/>
    <property type="match status" value="1"/>
</dbReference>
<dbReference type="GO" id="GO:0003924">
    <property type="term" value="F:GTPase activity"/>
    <property type="evidence" value="ECO:0007669"/>
    <property type="project" value="InterPro"/>
</dbReference>
<keyword evidence="3" id="KW-0342">GTP-binding</keyword>
<keyword evidence="5" id="KW-0175">Coiled coil</keyword>
<dbReference type="Pfam" id="PF02841">
    <property type="entry name" value="GBP_C"/>
    <property type="match status" value="1"/>
</dbReference>
<proteinExistence type="inferred from homology"/>
<dbReference type="AlphaFoldDB" id="A0AAU9WKG5"/>
<evidence type="ECO:0000313" key="8">
    <source>
        <dbReference type="EMBL" id="CAH3117390.1"/>
    </source>
</evidence>
<protein>
    <recommendedName>
        <fullName evidence="7">GB1/RHD3-type G domain-containing protein</fullName>
    </recommendedName>
</protein>
<dbReference type="PANTHER" id="PTHR10751">
    <property type="entry name" value="GUANYLATE BINDING PROTEIN"/>
    <property type="match status" value="1"/>
</dbReference>
<dbReference type="SUPFAM" id="SSF52540">
    <property type="entry name" value="P-loop containing nucleoside triphosphate hydrolases"/>
    <property type="match status" value="1"/>
</dbReference>
<keyword evidence="9" id="KW-1185">Reference proteome</keyword>
<feature type="domain" description="GB1/RHD3-type G" evidence="7">
    <location>
        <begin position="69"/>
        <end position="220"/>
    </location>
</feature>
<dbReference type="PROSITE" id="PS51715">
    <property type="entry name" value="G_GB1_RHD3"/>
    <property type="match status" value="1"/>
</dbReference>
<dbReference type="Pfam" id="PF02263">
    <property type="entry name" value="GBP"/>
    <property type="match status" value="1"/>
</dbReference>
<evidence type="ECO:0000256" key="6">
    <source>
        <dbReference type="SAM" id="MobiDB-lite"/>
    </source>
</evidence>
<dbReference type="Proteomes" id="UP001159428">
    <property type="component" value="Unassembled WGS sequence"/>
</dbReference>
<dbReference type="InterPro" id="IPR003191">
    <property type="entry name" value="Guanylate-bd/ATL_C"/>
</dbReference>
<evidence type="ECO:0000259" key="7">
    <source>
        <dbReference type="PROSITE" id="PS51715"/>
    </source>
</evidence>
<accession>A0AAU9WKG5</accession>
<evidence type="ECO:0000256" key="2">
    <source>
        <dbReference type="ARBA" id="ARBA00022801"/>
    </source>
</evidence>
<dbReference type="EMBL" id="CALNXJ010000016">
    <property type="protein sequence ID" value="CAH3117390.1"/>
    <property type="molecule type" value="Genomic_DNA"/>
</dbReference>
<evidence type="ECO:0000256" key="3">
    <source>
        <dbReference type="ARBA" id="ARBA00023134"/>
    </source>
</evidence>
<feature type="region of interest" description="Disordered" evidence="6">
    <location>
        <begin position="1"/>
        <end position="20"/>
    </location>
</feature>
<name>A0AAU9WKG5_9CNID</name>
<dbReference type="InterPro" id="IPR030386">
    <property type="entry name" value="G_GB1_RHD3_dom"/>
</dbReference>
<feature type="compositionally biased region" description="Basic and acidic residues" evidence="6">
    <location>
        <begin position="1"/>
        <end position="10"/>
    </location>
</feature>
<dbReference type="InterPro" id="IPR015894">
    <property type="entry name" value="Guanylate-bd_N"/>
</dbReference>
<dbReference type="GO" id="GO:0005525">
    <property type="term" value="F:GTP binding"/>
    <property type="evidence" value="ECO:0007669"/>
    <property type="project" value="UniProtKB-KW"/>
</dbReference>
<dbReference type="InterPro" id="IPR027417">
    <property type="entry name" value="P-loop_NTPase"/>
</dbReference>
<organism evidence="8 9">
    <name type="scientific">Pocillopora meandrina</name>
    <dbReference type="NCBI Taxonomy" id="46732"/>
    <lineage>
        <taxon>Eukaryota</taxon>
        <taxon>Metazoa</taxon>
        <taxon>Cnidaria</taxon>
        <taxon>Anthozoa</taxon>
        <taxon>Hexacorallia</taxon>
        <taxon>Scleractinia</taxon>
        <taxon>Astrocoeniina</taxon>
        <taxon>Pocilloporidae</taxon>
        <taxon>Pocillopora</taxon>
    </lineage>
</organism>
<comment type="similarity">
    <text evidence="4">Belongs to the TRAFAC class dynamin-like GTPase superfamily. GB1/RHD3 GTPase family.</text>
</comment>
<feature type="coiled-coil region" evidence="5">
    <location>
        <begin position="535"/>
        <end position="569"/>
    </location>
</feature>
<dbReference type="InterPro" id="IPR036543">
    <property type="entry name" value="Guanylate-bd_C_sf"/>
</dbReference>
<evidence type="ECO:0000313" key="9">
    <source>
        <dbReference type="Proteomes" id="UP001159428"/>
    </source>
</evidence>
<sequence length="795" mass="90924">MAEFQKESGELRTGAVSQRTGDKTARAIPLCLPNNYQWDSKTCRCVKTNEVRSSLYVVEEALEELRKVKGPVCTVAVSGPLRKGKSYILSEAFDQPEVFPLGHEFDPETMGIWIWIVPEKYKDLSGQDVTVVLLDSEGVDAALNKGRDDYQIFTLTVLLASVLIYNSSGVPTRRDLDSLHFISKLSERIHARSNWKETDKKKEEEFLHRTFPFFIWLLRDEVLSIPRDCKDIKDYFLKKVFRQNAPRSRSDVPDVAEGILKFFPGFNAFALSPPSTDPNVLNNPNTKKDQLQPQFLSELEQFKKMIKSMLVPKQSSTKGELVTGEGLAALVTHYVYSTINTPDVVPNVQVAWDLFVKDKCSDTIKKCQQKYNELMDLKLPCDNAEIHLCHESAMEETKDLFMAEMSGISTTTVEKQLRELKSFFKKRLNEWKTENSRLTRQFCDDLLLQLKTKHLDPVIEQLQGRESLDSFDDMLHVYRQIKDDYEASALGAKDAIAEAFSDFHSKLAADTKQYRDKLKQLKDFDQRAAREIAAAVFIERERIRLEEVNAGLQQENRTMEKEMQMLIARSEKEKAGLLLLKEEMMKKEREQSQNMQQAGLIEAQQQRETYIKENQALGERLLEVQNENEEQMKVMKSISEMIVVHQREKEQLLDQRETLSPEELTESMKELERRQSEEVNALLIEMEARVGGIKSSGGEYFNTTLKDDEDLPDMMTSRAQIARDLHQRLAENERNQRDLTTGEILKQVLKFMGDVAPVVGKVVALHPTCSPYAMPVASAVVSIAEAAQSLDCSIM</sequence>
<gene>
    <name evidence="8" type="ORF">PMEA_00007191</name>
</gene>
<reference evidence="8 9" key="1">
    <citation type="submission" date="2022-05" db="EMBL/GenBank/DDBJ databases">
        <authorList>
            <consortium name="Genoscope - CEA"/>
            <person name="William W."/>
        </authorList>
    </citation>
    <scope>NUCLEOTIDE SEQUENCE [LARGE SCALE GENOMIC DNA]</scope>
</reference>